<dbReference type="HAMAP" id="MF_00631">
    <property type="entry name" value="CrgA"/>
    <property type="match status" value="1"/>
</dbReference>
<dbReference type="HOGENOM" id="CLU_2407865_0_0_11"/>
<dbReference type="GO" id="GO:0005886">
    <property type="term" value="C:plasma membrane"/>
    <property type="evidence" value="ECO:0007669"/>
    <property type="project" value="UniProtKB-SubCell"/>
</dbReference>
<keyword evidence="2 7" id="KW-0132">Cell division</keyword>
<feature type="compositionally biased region" description="Low complexity" evidence="8">
    <location>
        <begin position="81"/>
        <end position="92"/>
    </location>
</feature>
<dbReference type="AlphaFoldDB" id="C7Q8N0"/>
<evidence type="ECO:0000313" key="10">
    <source>
        <dbReference type="Proteomes" id="UP000000851"/>
    </source>
</evidence>
<reference evidence="9 10" key="1">
    <citation type="journal article" date="2009" name="Stand. Genomic Sci.">
        <title>Complete genome sequence of Catenulispora acidiphila type strain (ID 139908).</title>
        <authorList>
            <person name="Copeland A."/>
            <person name="Lapidus A."/>
            <person name="Glavina Del Rio T."/>
            <person name="Nolan M."/>
            <person name="Lucas S."/>
            <person name="Chen F."/>
            <person name="Tice H."/>
            <person name="Cheng J.F."/>
            <person name="Bruce D."/>
            <person name="Goodwin L."/>
            <person name="Pitluck S."/>
            <person name="Mikhailova N."/>
            <person name="Pati A."/>
            <person name="Ivanova N."/>
            <person name="Mavromatis K."/>
            <person name="Chen A."/>
            <person name="Palaniappan K."/>
            <person name="Chain P."/>
            <person name="Land M."/>
            <person name="Hauser L."/>
            <person name="Chang Y.J."/>
            <person name="Jeffries C.D."/>
            <person name="Chertkov O."/>
            <person name="Brettin T."/>
            <person name="Detter J.C."/>
            <person name="Han C."/>
            <person name="Ali Z."/>
            <person name="Tindall B.J."/>
            <person name="Goker M."/>
            <person name="Bristow J."/>
            <person name="Eisen J.A."/>
            <person name="Markowitz V."/>
            <person name="Hugenholtz P."/>
            <person name="Kyrpides N.C."/>
            <person name="Klenk H.P."/>
        </authorList>
    </citation>
    <scope>NUCLEOTIDE SEQUENCE [LARGE SCALE GENOMIC DNA]</scope>
    <source>
        <strain evidence="10">DSM 44928 / JCM 14897 / NBRC 102108 / NRRL B-24433 / ID139908</strain>
    </source>
</reference>
<feature type="transmembrane region" description="Helical" evidence="7">
    <location>
        <begin position="42"/>
        <end position="61"/>
    </location>
</feature>
<sequence>MNDKPSPPWFGALILGSLTTATIWILTYTLSPLPGQHALGGWNYAIVGALLSTFIALSMRWHGDPLEKSRREARSARAERSGAGNSTAGSAG</sequence>
<dbReference type="Pfam" id="PF06781">
    <property type="entry name" value="CrgA"/>
    <property type="match status" value="1"/>
</dbReference>
<protein>
    <recommendedName>
        <fullName evidence="7">Cell division protein CrgA</fullName>
    </recommendedName>
</protein>
<keyword evidence="3 7" id="KW-0812">Transmembrane</keyword>
<organism evidence="9 10">
    <name type="scientific">Catenulispora acidiphila (strain DSM 44928 / JCM 14897 / NBRC 102108 / NRRL B-24433 / ID139908)</name>
    <dbReference type="NCBI Taxonomy" id="479433"/>
    <lineage>
        <taxon>Bacteria</taxon>
        <taxon>Bacillati</taxon>
        <taxon>Actinomycetota</taxon>
        <taxon>Actinomycetes</taxon>
        <taxon>Catenulisporales</taxon>
        <taxon>Catenulisporaceae</taxon>
        <taxon>Catenulispora</taxon>
    </lineage>
</organism>
<evidence type="ECO:0000256" key="4">
    <source>
        <dbReference type="ARBA" id="ARBA00022989"/>
    </source>
</evidence>
<keyword evidence="10" id="KW-1185">Reference proteome</keyword>
<evidence type="ECO:0000256" key="1">
    <source>
        <dbReference type="ARBA" id="ARBA00022475"/>
    </source>
</evidence>
<dbReference type="eggNOG" id="ENOG502ZHAG">
    <property type="taxonomic scope" value="Bacteria"/>
</dbReference>
<dbReference type="InParanoid" id="C7Q8N0"/>
<feature type="transmembrane region" description="Helical" evidence="7">
    <location>
        <begin position="9"/>
        <end position="30"/>
    </location>
</feature>
<keyword evidence="4 7" id="KW-1133">Transmembrane helix</keyword>
<evidence type="ECO:0000256" key="6">
    <source>
        <dbReference type="ARBA" id="ARBA00023306"/>
    </source>
</evidence>
<keyword evidence="5 7" id="KW-0472">Membrane</keyword>
<comment type="subcellular location">
    <subcellularLocation>
        <location evidence="7">Cell membrane</location>
        <topology evidence="7">Multi-pass membrane protein</topology>
    </subcellularLocation>
</comment>
<comment type="function">
    <text evidence="7">Involved in cell division.</text>
</comment>
<dbReference type="EMBL" id="CP001700">
    <property type="protein sequence ID" value="ACU70295.1"/>
    <property type="molecule type" value="Genomic_DNA"/>
</dbReference>
<evidence type="ECO:0000256" key="8">
    <source>
        <dbReference type="SAM" id="MobiDB-lite"/>
    </source>
</evidence>
<gene>
    <name evidence="7" type="primary">crgA</name>
    <name evidence="9" type="ordered locus">Caci_1372</name>
</gene>
<dbReference type="Proteomes" id="UP000000851">
    <property type="component" value="Chromosome"/>
</dbReference>
<dbReference type="OrthoDB" id="3217979at2"/>
<evidence type="ECO:0000256" key="3">
    <source>
        <dbReference type="ARBA" id="ARBA00022692"/>
    </source>
</evidence>
<evidence type="ECO:0000256" key="5">
    <source>
        <dbReference type="ARBA" id="ARBA00023136"/>
    </source>
</evidence>
<evidence type="ECO:0000256" key="7">
    <source>
        <dbReference type="HAMAP-Rule" id="MF_00631"/>
    </source>
</evidence>
<comment type="similarity">
    <text evidence="7">Belongs to the CrgA family.</text>
</comment>
<accession>C7Q8N0</accession>
<proteinExistence type="inferred from homology"/>
<keyword evidence="6 7" id="KW-0131">Cell cycle</keyword>
<feature type="region of interest" description="Disordered" evidence="8">
    <location>
        <begin position="68"/>
        <end position="92"/>
    </location>
</feature>
<dbReference type="KEGG" id="cai:Caci_1372"/>
<evidence type="ECO:0000256" key="2">
    <source>
        <dbReference type="ARBA" id="ARBA00022618"/>
    </source>
</evidence>
<feature type="compositionally biased region" description="Basic and acidic residues" evidence="8">
    <location>
        <begin position="68"/>
        <end position="80"/>
    </location>
</feature>
<dbReference type="GO" id="GO:0051301">
    <property type="term" value="P:cell division"/>
    <property type="evidence" value="ECO:0007669"/>
    <property type="project" value="UniProtKB-UniRule"/>
</dbReference>
<name>C7Q8N0_CATAD</name>
<evidence type="ECO:0000313" key="9">
    <source>
        <dbReference type="EMBL" id="ACU70295.1"/>
    </source>
</evidence>
<dbReference type="InterPro" id="IPR009619">
    <property type="entry name" value="CrgA"/>
</dbReference>
<keyword evidence="1 7" id="KW-1003">Cell membrane</keyword>